<evidence type="ECO:0000259" key="1">
    <source>
        <dbReference type="Pfam" id="PF18701"/>
    </source>
</evidence>
<comment type="caution">
    <text evidence="2">The sequence shown here is derived from an EMBL/GenBank/DDBJ whole genome shotgun (WGS) entry which is preliminary data.</text>
</comment>
<feature type="domain" description="DUF5641" evidence="1">
    <location>
        <begin position="91"/>
        <end position="119"/>
    </location>
</feature>
<dbReference type="EMBL" id="BPLQ01009636">
    <property type="protein sequence ID" value="GIY45564.1"/>
    <property type="molecule type" value="Genomic_DNA"/>
</dbReference>
<name>A0AAV4TK60_9ARAC</name>
<keyword evidence="3" id="KW-1185">Reference proteome</keyword>
<dbReference type="InterPro" id="IPR040676">
    <property type="entry name" value="DUF5641"/>
</dbReference>
<proteinExistence type="predicted"/>
<protein>
    <recommendedName>
        <fullName evidence="1">DUF5641 domain-containing protein</fullName>
    </recommendedName>
</protein>
<evidence type="ECO:0000313" key="2">
    <source>
        <dbReference type="EMBL" id="GIY45564.1"/>
    </source>
</evidence>
<evidence type="ECO:0000313" key="3">
    <source>
        <dbReference type="Proteomes" id="UP001054837"/>
    </source>
</evidence>
<dbReference type="Pfam" id="PF18701">
    <property type="entry name" value="DUF5641"/>
    <property type="match status" value="1"/>
</dbReference>
<organism evidence="2 3">
    <name type="scientific">Caerostris darwini</name>
    <dbReference type="NCBI Taxonomy" id="1538125"/>
    <lineage>
        <taxon>Eukaryota</taxon>
        <taxon>Metazoa</taxon>
        <taxon>Ecdysozoa</taxon>
        <taxon>Arthropoda</taxon>
        <taxon>Chelicerata</taxon>
        <taxon>Arachnida</taxon>
        <taxon>Araneae</taxon>
        <taxon>Araneomorphae</taxon>
        <taxon>Entelegynae</taxon>
        <taxon>Araneoidea</taxon>
        <taxon>Araneidae</taxon>
        <taxon>Caerostris</taxon>
    </lineage>
</organism>
<dbReference type="AlphaFoldDB" id="A0AAV4TK60"/>
<reference evidence="2 3" key="1">
    <citation type="submission" date="2021-06" db="EMBL/GenBank/DDBJ databases">
        <title>Caerostris darwini draft genome.</title>
        <authorList>
            <person name="Kono N."/>
            <person name="Arakawa K."/>
        </authorList>
    </citation>
    <scope>NUCLEOTIDE SEQUENCE [LARGE SCALE GENOMIC DNA]</scope>
</reference>
<sequence>MISIPVSQFLFFFSNYPFGNECLIVEGGIFFPLALPSNDQPKTFLRTKLFDKDRVPNRDGERKLLPLCKIECENLSFLPDESTNEELPHRTRWQLVQSLRKGLWKRWHNEYLHSLQQRTSEGSLKRIAKMET</sequence>
<accession>A0AAV4TK60</accession>
<gene>
    <name evidence="2" type="ORF">CDAR_545211</name>
</gene>
<dbReference type="Proteomes" id="UP001054837">
    <property type="component" value="Unassembled WGS sequence"/>
</dbReference>